<dbReference type="EMBL" id="BPLR01015295">
    <property type="protein sequence ID" value="GIY75046.1"/>
    <property type="molecule type" value="Genomic_DNA"/>
</dbReference>
<feature type="compositionally biased region" description="Basic and acidic residues" evidence="1">
    <location>
        <begin position="68"/>
        <end position="81"/>
    </location>
</feature>
<dbReference type="Proteomes" id="UP001054945">
    <property type="component" value="Unassembled WGS sequence"/>
</dbReference>
<protein>
    <submittedName>
        <fullName evidence="2">Uncharacterized protein</fullName>
    </submittedName>
</protein>
<evidence type="ECO:0000256" key="1">
    <source>
        <dbReference type="SAM" id="MobiDB-lite"/>
    </source>
</evidence>
<sequence>MLSSTPDRDSRATVLLFFCWIPKPVTFTRNSFINFIVLLVIQKTGAPLLHKSPSAAKNTHPNHLNLPKKTDPPLVQEERRSHPLVSVEAQQLKPGVSSKECPPDMEKASPEQSTPSIPRPFLKIPLLSRAVGTGVTNSVCREREPPPTTRSQRRSSSNGMGLFVPIVLPLYVG</sequence>
<evidence type="ECO:0000313" key="3">
    <source>
        <dbReference type="Proteomes" id="UP001054945"/>
    </source>
</evidence>
<evidence type="ECO:0000313" key="2">
    <source>
        <dbReference type="EMBL" id="GIY75046.1"/>
    </source>
</evidence>
<gene>
    <name evidence="2" type="ORF">CEXT_709101</name>
</gene>
<dbReference type="AlphaFoldDB" id="A0AAV4VZ79"/>
<comment type="caution">
    <text evidence="2">The sequence shown here is derived from an EMBL/GenBank/DDBJ whole genome shotgun (WGS) entry which is preliminary data.</text>
</comment>
<keyword evidence="3" id="KW-1185">Reference proteome</keyword>
<name>A0AAV4VZ79_CAEEX</name>
<proteinExistence type="predicted"/>
<feature type="region of interest" description="Disordered" evidence="1">
    <location>
        <begin position="135"/>
        <end position="159"/>
    </location>
</feature>
<organism evidence="2 3">
    <name type="scientific">Caerostris extrusa</name>
    <name type="common">Bark spider</name>
    <name type="synonym">Caerostris bankana</name>
    <dbReference type="NCBI Taxonomy" id="172846"/>
    <lineage>
        <taxon>Eukaryota</taxon>
        <taxon>Metazoa</taxon>
        <taxon>Ecdysozoa</taxon>
        <taxon>Arthropoda</taxon>
        <taxon>Chelicerata</taxon>
        <taxon>Arachnida</taxon>
        <taxon>Araneae</taxon>
        <taxon>Araneomorphae</taxon>
        <taxon>Entelegynae</taxon>
        <taxon>Araneoidea</taxon>
        <taxon>Araneidae</taxon>
        <taxon>Caerostris</taxon>
    </lineage>
</organism>
<accession>A0AAV4VZ79</accession>
<feature type="region of interest" description="Disordered" evidence="1">
    <location>
        <begin position="51"/>
        <end position="119"/>
    </location>
</feature>
<reference evidence="2 3" key="1">
    <citation type="submission" date="2021-06" db="EMBL/GenBank/DDBJ databases">
        <title>Caerostris extrusa draft genome.</title>
        <authorList>
            <person name="Kono N."/>
            <person name="Arakawa K."/>
        </authorList>
    </citation>
    <scope>NUCLEOTIDE SEQUENCE [LARGE SCALE GENOMIC DNA]</scope>
</reference>